<dbReference type="EMBL" id="JAOQAV010000019">
    <property type="protein sequence ID" value="KAJ4186789.1"/>
    <property type="molecule type" value="Genomic_DNA"/>
</dbReference>
<evidence type="ECO:0000313" key="2">
    <source>
        <dbReference type="EMBL" id="KAJ4186789.1"/>
    </source>
</evidence>
<gene>
    <name evidence="2" type="ORF">NW755_007521</name>
</gene>
<organism evidence="2 3">
    <name type="scientific">Fusarium falciforme</name>
    <dbReference type="NCBI Taxonomy" id="195108"/>
    <lineage>
        <taxon>Eukaryota</taxon>
        <taxon>Fungi</taxon>
        <taxon>Dikarya</taxon>
        <taxon>Ascomycota</taxon>
        <taxon>Pezizomycotina</taxon>
        <taxon>Sordariomycetes</taxon>
        <taxon>Hypocreomycetidae</taxon>
        <taxon>Hypocreales</taxon>
        <taxon>Nectriaceae</taxon>
        <taxon>Fusarium</taxon>
        <taxon>Fusarium solani species complex</taxon>
    </lineage>
</organism>
<feature type="region of interest" description="Disordered" evidence="1">
    <location>
        <begin position="355"/>
        <end position="410"/>
    </location>
</feature>
<feature type="region of interest" description="Disordered" evidence="1">
    <location>
        <begin position="576"/>
        <end position="604"/>
    </location>
</feature>
<dbReference type="OrthoDB" id="5091332at2759"/>
<feature type="region of interest" description="Disordered" evidence="1">
    <location>
        <begin position="481"/>
        <end position="505"/>
    </location>
</feature>
<evidence type="ECO:0000313" key="3">
    <source>
        <dbReference type="Proteomes" id="UP001152087"/>
    </source>
</evidence>
<feature type="region of interest" description="Disordered" evidence="1">
    <location>
        <begin position="151"/>
        <end position="203"/>
    </location>
</feature>
<evidence type="ECO:0000256" key="1">
    <source>
        <dbReference type="SAM" id="MobiDB-lite"/>
    </source>
</evidence>
<keyword evidence="3" id="KW-1185">Reference proteome</keyword>
<dbReference type="PANTHER" id="PTHR38166">
    <property type="entry name" value="C2H2-TYPE DOMAIN-CONTAINING PROTEIN-RELATED"/>
    <property type="match status" value="1"/>
</dbReference>
<accession>A0A9W8R3M3</accession>
<feature type="compositionally biased region" description="Basic and acidic residues" evidence="1">
    <location>
        <begin position="171"/>
        <end position="190"/>
    </location>
</feature>
<reference evidence="2" key="1">
    <citation type="submission" date="2022-09" db="EMBL/GenBank/DDBJ databases">
        <title>Fusarium specimens isolated from Avocado Roots.</title>
        <authorList>
            <person name="Stajich J."/>
            <person name="Roper C."/>
            <person name="Heimlech-Rivalta G."/>
        </authorList>
    </citation>
    <scope>NUCLEOTIDE SEQUENCE</scope>
    <source>
        <strain evidence="2">A02</strain>
    </source>
</reference>
<dbReference type="PANTHER" id="PTHR38166:SF1">
    <property type="entry name" value="C2H2-TYPE DOMAIN-CONTAINING PROTEIN"/>
    <property type="match status" value="1"/>
</dbReference>
<proteinExistence type="predicted"/>
<evidence type="ECO:0008006" key="4">
    <source>
        <dbReference type="Google" id="ProtNLM"/>
    </source>
</evidence>
<feature type="compositionally biased region" description="Polar residues" evidence="1">
    <location>
        <begin position="355"/>
        <end position="399"/>
    </location>
</feature>
<dbReference type="AlphaFoldDB" id="A0A9W8R3M3"/>
<dbReference type="Proteomes" id="UP001152087">
    <property type="component" value="Unassembled WGS sequence"/>
</dbReference>
<sequence length="604" mass="66567">MCSQTNVTVRNLGVTTLPNTARHPLIAVIKATCNFIHPFKPKRQKSALSNQASTYHCNFPVSSETAAATADVHPGRQAVGAFLTLDNELQHVSNAPGSLGSEGTEDLDKAKLINCKQLTLVILSSDRPPSNILRSSYLKLCDVGNDHVKTCAPSSAAPQRGRPTSGKANGKKGEQGQRKKKGADGKKSPDDGGNDGGKKRKWFSHPIVKDKRKLLDCPFHKHNAIQYHACRAYSRFCDLKKHIERRHFFSEDTNHCPRCRMEFSQGSVGKESRDEHMREEPSCAPLTVADTGMMLEEEYAPVRQELDKMAATGVSNEEKWNYLWTAIFGTDAPPHYIQDTTTIENAEMPSIQYLGNRTTQPSGVESSGTRPSHNYNTEPSSHGSTQVFGNHSLSNQSYDPSLDIQSSSQQYSQNYNGGFLGGGYPQGFDTQSLLNRPFAMQPVDTQSFNPHPSTTQYLNNYSAELSGSGNPQSFANQPFDTQPSGTRFSSTRSHGTYNAESLSSGPTQAFDPLPFVNYHPQALGMQNLSYRNNQFADTQPLSSHTAQFPGRSNAQLSDGDSFYSLSNADTQSLLERCPPGLEDSDAWTEAAETPVLQHRNRHRR</sequence>
<comment type="caution">
    <text evidence="2">The sequence shown here is derived from an EMBL/GenBank/DDBJ whole genome shotgun (WGS) entry which is preliminary data.</text>
</comment>
<protein>
    <recommendedName>
        <fullName evidence="4">C2H2-type domain-containing protein</fullName>
    </recommendedName>
</protein>
<name>A0A9W8R3M3_9HYPO</name>